<sequence length="368" mass="38352">MKALGLMSGTSLDGIDLAVIESDGLRVTAFGPALTVPHLPATRAACREASRQAAGWRRGDPVPAAVEDAAARITEAHRLAIHHFLATSGETGIELIGFHGQTVLHRPAERLTWQIGDAQALADAFAIPVIGQMRLADVEAGGQGAPLVPLYHRALLLSSAAQGQPVAVLNLGGVGNVTWLDGEAEPVAFDTGPGNALIDDWALQHTGVPIDRDGALAAAGRVHGDVLAALMDHPYFDLPAPKSLDRDDFTLSAVRGLSTADGAATLTAFTAETVAAAFAQFPAPVSRVLVTGGGRLNPTLMAMLKRRLGLPVLPVEAMGWRGDSLEAEAFAFLALRSLKGLPLSVPGTTGVPRPLTGGQLFRPSRMSR</sequence>
<dbReference type="PANTHER" id="PTHR30605">
    <property type="entry name" value="ANHYDRO-N-ACETYLMURAMIC ACID KINASE"/>
    <property type="match status" value="1"/>
</dbReference>
<dbReference type="Gene3D" id="3.30.420.40">
    <property type="match status" value="2"/>
</dbReference>
<dbReference type="UniPathway" id="UPA00343"/>
<dbReference type="GO" id="GO:0097175">
    <property type="term" value="P:1,6-anhydro-N-acetyl-beta-muramic acid catabolic process"/>
    <property type="evidence" value="ECO:0007669"/>
    <property type="project" value="UniProtKB-UniRule"/>
</dbReference>
<dbReference type="RefSeq" id="WP_109902641.1">
    <property type="nucleotide sequence ID" value="NZ_QGLE01000001.1"/>
</dbReference>
<dbReference type="GO" id="GO:0009254">
    <property type="term" value="P:peptidoglycan turnover"/>
    <property type="evidence" value="ECO:0007669"/>
    <property type="project" value="UniProtKB-UniRule"/>
</dbReference>
<evidence type="ECO:0000313" key="4">
    <source>
        <dbReference type="Proteomes" id="UP000245461"/>
    </source>
</evidence>
<evidence type="ECO:0000256" key="2">
    <source>
        <dbReference type="HAMAP-Rule" id="MF_01270"/>
    </source>
</evidence>
<dbReference type="OrthoDB" id="9763949at2"/>
<dbReference type="GO" id="GO:0005524">
    <property type="term" value="F:ATP binding"/>
    <property type="evidence" value="ECO:0007669"/>
    <property type="project" value="UniProtKB-UniRule"/>
</dbReference>
<protein>
    <recommendedName>
        <fullName evidence="2">Anhydro-N-acetylmuramic acid kinase</fullName>
        <ecNumber evidence="2">2.7.1.170</ecNumber>
    </recommendedName>
    <alternativeName>
        <fullName evidence="2">AnhMurNAc kinase</fullName>
    </alternativeName>
</protein>
<dbReference type="GO" id="GO:0016773">
    <property type="term" value="F:phosphotransferase activity, alcohol group as acceptor"/>
    <property type="evidence" value="ECO:0007669"/>
    <property type="project" value="UniProtKB-UniRule"/>
</dbReference>
<keyword evidence="4" id="KW-1185">Reference proteome</keyword>
<keyword evidence="2" id="KW-0067">ATP-binding</keyword>
<reference evidence="3 4" key="1">
    <citation type="submission" date="2018-05" db="EMBL/GenBank/DDBJ databases">
        <title>Zavarzinia sp. HR-AS.</title>
        <authorList>
            <person name="Lee Y."/>
            <person name="Jeon C.O."/>
        </authorList>
    </citation>
    <scope>NUCLEOTIDE SEQUENCE [LARGE SCALE GENOMIC DNA]</scope>
    <source>
        <strain evidence="3 4">HR-AS</strain>
    </source>
</reference>
<dbReference type="Proteomes" id="UP000245461">
    <property type="component" value="Unassembled WGS sequence"/>
</dbReference>
<proteinExistence type="inferred from homology"/>
<comment type="similarity">
    <text evidence="2">Belongs to the anhydro-N-acetylmuramic acid kinase family.</text>
</comment>
<dbReference type="Pfam" id="PF03702">
    <property type="entry name" value="AnmK"/>
    <property type="match status" value="1"/>
</dbReference>
<dbReference type="PANTHER" id="PTHR30605:SF0">
    <property type="entry name" value="ANHYDRO-N-ACETYLMURAMIC ACID KINASE"/>
    <property type="match status" value="1"/>
</dbReference>
<dbReference type="UniPathway" id="UPA00544"/>
<dbReference type="InterPro" id="IPR005338">
    <property type="entry name" value="Anhydro_N_Ac-Mur_kinase"/>
</dbReference>
<accession>A0A317EGB2</accession>
<keyword evidence="1 2" id="KW-0119">Carbohydrate metabolism</keyword>
<dbReference type="EMBL" id="QGLE01000001">
    <property type="protein sequence ID" value="PWR26047.1"/>
    <property type="molecule type" value="Genomic_DNA"/>
</dbReference>
<dbReference type="HAMAP" id="MF_01270">
    <property type="entry name" value="AnhMurNAc_kinase"/>
    <property type="match status" value="1"/>
</dbReference>
<dbReference type="AlphaFoldDB" id="A0A317EGB2"/>
<keyword evidence="2" id="KW-0547">Nucleotide-binding</keyword>
<comment type="catalytic activity">
    <reaction evidence="2">
        <text>1,6-anhydro-N-acetyl-beta-muramate + ATP + H2O = N-acetyl-D-muramate 6-phosphate + ADP + H(+)</text>
        <dbReference type="Rhea" id="RHEA:24952"/>
        <dbReference type="ChEBI" id="CHEBI:15377"/>
        <dbReference type="ChEBI" id="CHEBI:15378"/>
        <dbReference type="ChEBI" id="CHEBI:30616"/>
        <dbReference type="ChEBI" id="CHEBI:58690"/>
        <dbReference type="ChEBI" id="CHEBI:58722"/>
        <dbReference type="ChEBI" id="CHEBI:456216"/>
        <dbReference type="EC" id="2.7.1.170"/>
    </reaction>
</comment>
<dbReference type="GO" id="GO:0016301">
    <property type="term" value="F:kinase activity"/>
    <property type="evidence" value="ECO:0007669"/>
    <property type="project" value="UniProtKB-KW"/>
</dbReference>
<keyword evidence="2 3" id="KW-0418">Kinase</keyword>
<comment type="function">
    <text evidence="2">Catalyzes the specific phosphorylation of 1,6-anhydro-N-acetylmuramic acid (anhMurNAc) with the simultaneous cleavage of the 1,6-anhydro ring, generating MurNAc-6-P. Is required for the utilization of anhMurNAc either imported from the medium or derived from its own cell wall murein, and thus plays a role in cell wall recycling.</text>
</comment>
<dbReference type="SUPFAM" id="SSF53067">
    <property type="entry name" value="Actin-like ATPase domain"/>
    <property type="match status" value="1"/>
</dbReference>
<dbReference type="InterPro" id="IPR043129">
    <property type="entry name" value="ATPase_NBD"/>
</dbReference>
<organism evidence="3 4">
    <name type="scientific">Zavarzinia aquatilis</name>
    <dbReference type="NCBI Taxonomy" id="2211142"/>
    <lineage>
        <taxon>Bacteria</taxon>
        <taxon>Pseudomonadati</taxon>
        <taxon>Pseudomonadota</taxon>
        <taxon>Alphaproteobacteria</taxon>
        <taxon>Rhodospirillales</taxon>
        <taxon>Zavarziniaceae</taxon>
        <taxon>Zavarzinia</taxon>
    </lineage>
</organism>
<comment type="pathway">
    <text evidence="2">Cell wall biogenesis; peptidoglycan recycling.</text>
</comment>
<dbReference type="EC" id="2.7.1.170" evidence="2"/>
<evidence type="ECO:0000256" key="1">
    <source>
        <dbReference type="ARBA" id="ARBA00023277"/>
    </source>
</evidence>
<dbReference type="GO" id="GO:0006040">
    <property type="term" value="P:amino sugar metabolic process"/>
    <property type="evidence" value="ECO:0007669"/>
    <property type="project" value="InterPro"/>
</dbReference>
<comment type="caution">
    <text evidence="3">The sequence shown here is derived from an EMBL/GenBank/DDBJ whole genome shotgun (WGS) entry which is preliminary data.</text>
</comment>
<dbReference type="NCBIfam" id="NF007141">
    <property type="entry name" value="PRK09585.1-5"/>
    <property type="match status" value="1"/>
</dbReference>
<comment type="pathway">
    <text evidence="2">Amino-sugar metabolism; 1,6-anhydro-N-acetylmuramate degradation.</text>
</comment>
<feature type="binding site" evidence="2">
    <location>
        <begin position="9"/>
        <end position="16"/>
    </location>
    <ligand>
        <name>ATP</name>
        <dbReference type="ChEBI" id="CHEBI:30616"/>
    </ligand>
</feature>
<keyword evidence="2" id="KW-0808">Transferase</keyword>
<evidence type="ECO:0000313" key="3">
    <source>
        <dbReference type="EMBL" id="PWR26047.1"/>
    </source>
</evidence>
<gene>
    <name evidence="2" type="primary">anmK</name>
    <name evidence="3" type="ORF">DKG74_02180</name>
</gene>
<name>A0A317EGB2_9PROT</name>